<dbReference type="EMBL" id="GBXM01051964">
    <property type="protein sequence ID" value="JAH56613.1"/>
    <property type="molecule type" value="Transcribed_RNA"/>
</dbReference>
<evidence type="ECO:0000313" key="1">
    <source>
        <dbReference type="EMBL" id="JAH56613.1"/>
    </source>
</evidence>
<accession>A0A0E9TV55</accession>
<protein>
    <submittedName>
        <fullName evidence="1">Uncharacterized protein</fullName>
    </submittedName>
</protein>
<dbReference type="AlphaFoldDB" id="A0A0E9TV55"/>
<reference evidence="1" key="2">
    <citation type="journal article" date="2015" name="Fish Shellfish Immunol.">
        <title>Early steps in the European eel (Anguilla anguilla)-Vibrio vulnificus interaction in the gills: Role of the RtxA13 toxin.</title>
        <authorList>
            <person name="Callol A."/>
            <person name="Pajuelo D."/>
            <person name="Ebbesson L."/>
            <person name="Teles M."/>
            <person name="MacKenzie S."/>
            <person name="Amaro C."/>
        </authorList>
    </citation>
    <scope>NUCLEOTIDE SEQUENCE</scope>
</reference>
<organism evidence="1">
    <name type="scientific">Anguilla anguilla</name>
    <name type="common">European freshwater eel</name>
    <name type="synonym">Muraena anguilla</name>
    <dbReference type="NCBI Taxonomy" id="7936"/>
    <lineage>
        <taxon>Eukaryota</taxon>
        <taxon>Metazoa</taxon>
        <taxon>Chordata</taxon>
        <taxon>Craniata</taxon>
        <taxon>Vertebrata</taxon>
        <taxon>Euteleostomi</taxon>
        <taxon>Actinopterygii</taxon>
        <taxon>Neopterygii</taxon>
        <taxon>Teleostei</taxon>
        <taxon>Anguilliformes</taxon>
        <taxon>Anguillidae</taxon>
        <taxon>Anguilla</taxon>
    </lineage>
</organism>
<name>A0A0E9TV55_ANGAN</name>
<reference evidence="1" key="1">
    <citation type="submission" date="2014-11" db="EMBL/GenBank/DDBJ databases">
        <authorList>
            <person name="Amaro Gonzalez C."/>
        </authorList>
    </citation>
    <scope>NUCLEOTIDE SEQUENCE</scope>
</reference>
<sequence length="28" mass="3089">MFNNCRASGCNKQEGAVLIFGKKKRSNS</sequence>
<proteinExistence type="predicted"/>